<evidence type="ECO:0000256" key="3">
    <source>
        <dbReference type="ARBA" id="ARBA00022598"/>
    </source>
</evidence>
<evidence type="ECO:0000256" key="1">
    <source>
        <dbReference type="ARBA" id="ARBA00001936"/>
    </source>
</evidence>
<dbReference type="SMART" id="SM01209">
    <property type="entry name" value="GARS_A"/>
    <property type="match status" value="1"/>
</dbReference>
<proteinExistence type="predicted"/>
<dbReference type="Gene3D" id="3.30.470.20">
    <property type="entry name" value="ATP-grasp fold, B domain"/>
    <property type="match status" value="1"/>
</dbReference>
<dbReference type="Gene3D" id="3.40.50.20">
    <property type="match status" value="1"/>
</dbReference>
<dbReference type="Pfam" id="PF18603">
    <property type="entry name" value="LAL_C2"/>
    <property type="match status" value="1"/>
</dbReference>
<feature type="domain" description="ATP-grasp" evidence="7">
    <location>
        <begin position="107"/>
        <end position="299"/>
    </location>
</feature>
<evidence type="ECO:0000313" key="8">
    <source>
        <dbReference type="EMBL" id="MFC0392394.1"/>
    </source>
</evidence>
<gene>
    <name evidence="8" type="ORF">ACFFJ8_13555</name>
</gene>
<name>A0ABV6J922_9BACL</name>
<dbReference type="PANTHER" id="PTHR43585:SF2">
    <property type="entry name" value="ATP-GRASP ENZYME FSQD"/>
    <property type="match status" value="1"/>
</dbReference>
<dbReference type="InterPro" id="IPR013815">
    <property type="entry name" value="ATP_grasp_subdomain_1"/>
</dbReference>
<evidence type="ECO:0000256" key="6">
    <source>
        <dbReference type="PROSITE-ProRule" id="PRU00409"/>
    </source>
</evidence>
<keyword evidence="9" id="KW-1185">Reference proteome</keyword>
<evidence type="ECO:0000313" key="9">
    <source>
        <dbReference type="Proteomes" id="UP001589818"/>
    </source>
</evidence>
<comment type="cofactor">
    <cofactor evidence="2">
        <name>Mg(2+)</name>
        <dbReference type="ChEBI" id="CHEBI:18420"/>
    </cofactor>
</comment>
<dbReference type="Proteomes" id="UP001589818">
    <property type="component" value="Unassembled WGS sequence"/>
</dbReference>
<evidence type="ECO:0000256" key="5">
    <source>
        <dbReference type="ARBA" id="ARBA00022840"/>
    </source>
</evidence>
<dbReference type="InterPro" id="IPR011761">
    <property type="entry name" value="ATP-grasp"/>
</dbReference>
<organism evidence="8 9">
    <name type="scientific">Paenibacillus mendelii</name>
    <dbReference type="NCBI Taxonomy" id="206163"/>
    <lineage>
        <taxon>Bacteria</taxon>
        <taxon>Bacillati</taxon>
        <taxon>Bacillota</taxon>
        <taxon>Bacilli</taxon>
        <taxon>Bacillales</taxon>
        <taxon>Paenibacillaceae</taxon>
        <taxon>Paenibacillus</taxon>
    </lineage>
</organism>
<evidence type="ECO:0000256" key="4">
    <source>
        <dbReference type="ARBA" id="ARBA00022741"/>
    </source>
</evidence>
<keyword evidence="3" id="KW-0436">Ligase</keyword>
<evidence type="ECO:0000259" key="7">
    <source>
        <dbReference type="PROSITE" id="PS50975"/>
    </source>
</evidence>
<dbReference type="InterPro" id="IPR052032">
    <property type="entry name" value="ATP-dep_AA_Ligase"/>
</dbReference>
<accession>A0ABV6J922</accession>
<dbReference type="RefSeq" id="WP_204819486.1">
    <property type="nucleotide sequence ID" value="NZ_JANHOF010000003.1"/>
</dbReference>
<reference evidence="8 9" key="1">
    <citation type="submission" date="2024-09" db="EMBL/GenBank/DDBJ databases">
        <authorList>
            <person name="Sun Q."/>
            <person name="Mori K."/>
        </authorList>
    </citation>
    <scope>NUCLEOTIDE SEQUENCE [LARGE SCALE GENOMIC DNA]</scope>
    <source>
        <strain evidence="8 9">CCM 4839</strain>
    </source>
</reference>
<dbReference type="PANTHER" id="PTHR43585">
    <property type="entry name" value="FUMIPYRROLE BIOSYNTHESIS PROTEIN C"/>
    <property type="match status" value="1"/>
</dbReference>
<evidence type="ECO:0000256" key="2">
    <source>
        <dbReference type="ARBA" id="ARBA00001946"/>
    </source>
</evidence>
<dbReference type="SUPFAM" id="SSF52440">
    <property type="entry name" value="PreATP-grasp domain"/>
    <property type="match status" value="1"/>
</dbReference>
<comment type="caution">
    <text evidence="8">The sequence shown here is derived from an EMBL/GenBank/DDBJ whole genome shotgun (WGS) entry which is preliminary data.</text>
</comment>
<dbReference type="Gene3D" id="3.30.1490.20">
    <property type="entry name" value="ATP-grasp fold, A domain"/>
    <property type="match status" value="1"/>
</dbReference>
<protein>
    <submittedName>
        <fullName evidence="8">ATP-grasp domain-containing protein</fullName>
    </submittedName>
</protein>
<keyword evidence="5 6" id="KW-0067">ATP-binding</keyword>
<sequence length="391" mass="43329">MRKLMILGAGISQLPLIQTAKQMGLNVVVVSRQGSYPGFALADKIYYEDTTHADKIVEIARLEGINGICTTGTDVAVKAIGKVADALGVSGVSYEAAKLSSNKWEMKQAFLEYGVRTAKFVKVTSKEEAYHAFDALSPPLVFKAVDSGASKGIVKVSETGQVDYAFEEVMKVTKLDFFVIEEFVEGIEFGAQAFVYNNSIQFVMPHGDLMFYGDTGVPIGHYVPYELPDMVEEDIRYQLEQSIRALRLNNCAINADFILKDNKVYVLEIGGRAGATCLPELVSTFYGFDYYEQMVRAALHMSPDFQIHSSQPCACELLITDTDGEITELEDGNERHADIIQVTFDYKVGDKVRKFRVGTDRVGQIIVKGNDLEEALKRLEEVKGKIKIASM</sequence>
<dbReference type="SUPFAM" id="SSF56059">
    <property type="entry name" value="Glutathione synthetase ATP-binding domain-like"/>
    <property type="match status" value="1"/>
</dbReference>
<dbReference type="PROSITE" id="PS50975">
    <property type="entry name" value="ATP_GRASP"/>
    <property type="match status" value="1"/>
</dbReference>
<dbReference type="InterPro" id="IPR016185">
    <property type="entry name" value="PreATP-grasp_dom_sf"/>
</dbReference>
<keyword evidence="4 6" id="KW-0547">Nucleotide-binding</keyword>
<comment type="cofactor">
    <cofactor evidence="1">
        <name>Mn(2+)</name>
        <dbReference type="ChEBI" id="CHEBI:29035"/>
    </cofactor>
</comment>
<dbReference type="EMBL" id="JBHLVF010000017">
    <property type="protein sequence ID" value="MFC0392394.1"/>
    <property type="molecule type" value="Genomic_DNA"/>
</dbReference>
<dbReference type="Pfam" id="PF01071">
    <property type="entry name" value="GARS_A"/>
    <property type="match status" value="1"/>
</dbReference>
<dbReference type="InterPro" id="IPR040570">
    <property type="entry name" value="LAL_C2"/>
</dbReference>
<dbReference type="InterPro" id="IPR020561">
    <property type="entry name" value="PRibGlycinamid_synth_ATP-grasp"/>
</dbReference>